<evidence type="ECO:0000313" key="6">
    <source>
        <dbReference type="EMBL" id="MDH7960426.1"/>
    </source>
</evidence>
<proteinExistence type="inferred from homology"/>
<dbReference type="SUPFAM" id="SSF75217">
    <property type="entry name" value="alpha/beta knot"/>
    <property type="match status" value="1"/>
</dbReference>
<dbReference type="GO" id="GO:0006396">
    <property type="term" value="P:RNA processing"/>
    <property type="evidence" value="ECO:0007669"/>
    <property type="project" value="InterPro"/>
</dbReference>
<dbReference type="NCBIfam" id="TIGR00186">
    <property type="entry name" value="rRNA_methyl_3"/>
    <property type="match status" value="1"/>
</dbReference>
<evidence type="ECO:0000256" key="3">
    <source>
        <dbReference type="ARBA" id="ARBA00022679"/>
    </source>
</evidence>
<feature type="domain" description="RNA 2-O ribose methyltransferase substrate binding" evidence="4">
    <location>
        <begin position="6"/>
        <end position="80"/>
    </location>
</feature>
<dbReference type="Gene3D" id="3.30.1330.30">
    <property type="match status" value="1"/>
</dbReference>
<dbReference type="SUPFAM" id="SSF55315">
    <property type="entry name" value="L30e-like"/>
    <property type="match status" value="1"/>
</dbReference>
<evidence type="ECO:0000313" key="11">
    <source>
        <dbReference type="Proteomes" id="UP000504756"/>
    </source>
</evidence>
<dbReference type="Proteomes" id="UP000181969">
    <property type="component" value="Unassembled WGS sequence"/>
</dbReference>
<dbReference type="Pfam" id="PF00588">
    <property type="entry name" value="SpoU_methylase"/>
    <property type="match status" value="1"/>
</dbReference>
<evidence type="ECO:0000256" key="2">
    <source>
        <dbReference type="ARBA" id="ARBA00022603"/>
    </source>
</evidence>
<keyword evidence="3 7" id="KW-0808">Transferase</keyword>
<dbReference type="OrthoDB" id="9794400at2"/>
<dbReference type="Proteomes" id="UP001157396">
    <property type="component" value="Unassembled WGS sequence"/>
</dbReference>
<dbReference type="InterPro" id="IPR029064">
    <property type="entry name" value="Ribosomal_eL30-like_sf"/>
</dbReference>
<dbReference type="Proteomes" id="UP001217324">
    <property type="component" value="Chromosome"/>
</dbReference>
<dbReference type="Gene3D" id="3.40.1280.10">
    <property type="match status" value="1"/>
</dbReference>
<evidence type="ECO:0000313" key="9">
    <source>
        <dbReference type="EMBL" id="WEA13409.1"/>
    </source>
</evidence>
<comment type="similarity">
    <text evidence="1">Belongs to the class IV-like SAM-binding methyltransferase superfamily. RNA methyltransferase TrmH family.</text>
</comment>
<organism evidence="7 10">
    <name type="scientific">Lactococcus garvieae</name>
    <dbReference type="NCBI Taxonomy" id="1363"/>
    <lineage>
        <taxon>Bacteria</taxon>
        <taxon>Bacillati</taxon>
        <taxon>Bacillota</taxon>
        <taxon>Bacilli</taxon>
        <taxon>Lactobacillales</taxon>
        <taxon>Streptococcaceae</taxon>
        <taxon>Lactococcus</taxon>
    </lineage>
</organism>
<dbReference type="FunFam" id="3.40.1280.10:FF:000008">
    <property type="entry name" value="Group 3 RNA methyltransferase TrmH"/>
    <property type="match status" value="1"/>
</dbReference>
<dbReference type="SMART" id="SM00967">
    <property type="entry name" value="SpoU_sub_bind"/>
    <property type="match status" value="1"/>
</dbReference>
<dbReference type="EMBL" id="FOTJ01000006">
    <property type="protein sequence ID" value="SFL35556.1"/>
    <property type="molecule type" value="Genomic_DNA"/>
</dbReference>
<evidence type="ECO:0000313" key="5">
    <source>
        <dbReference type="EMBL" id="GFO52685.1"/>
    </source>
</evidence>
<dbReference type="GO" id="GO:0003723">
    <property type="term" value="F:RNA binding"/>
    <property type="evidence" value="ECO:0007669"/>
    <property type="project" value="InterPro"/>
</dbReference>
<evidence type="ECO:0000313" key="10">
    <source>
        <dbReference type="Proteomes" id="UP000181969"/>
    </source>
</evidence>
<reference evidence="7 10" key="1">
    <citation type="submission" date="2016-10" db="EMBL/GenBank/DDBJ databases">
        <authorList>
            <person name="de Groot N.N."/>
        </authorList>
    </citation>
    <scope>NUCLEOTIDE SEQUENCE [LARGE SCALE GENOMIC DNA]</scope>
    <source>
        <strain evidence="7 10">M79</strain>
    </source>
</reference>
<dbReference type="InterPro" id="IPR004441">
    <property type="entry name" value="rRNA_MeTrfase_TrmH"/>
</dbReference>
<dbReference type="InterPro" id="IPR001537">
    <property type="entry name" value="SpoU_MeTrfase"/>
</dbReference>
<accession>A0A1I4H2B1</accession>
<dbReference type="InterPro" id="IPR013123">
    <property type="entry name" value="SpoU_subst-bd"/>
</dbReference>
<name>A0A1I4H2B1_9LACT</name>
<keyword evidence="2 7" id="KW-0489">Methyltransferase</keyword>
<dbReference type="RefSeq" id="WP_003133457.1">
    <property type="nucleotide sequence ID" value="NZ_AP026069.1"/>
</dbReference>
<protein>
    <submittedName>
        <fullName evidence="5">23S rRNA (Guanosine(2251)-2'-O)-methyltransferase RlmB</fullName>
    </submittedName>
    <submittedName>
        <fullName evidence="7">23S rRNA (Guanosine2251-2'-O)-methyltransferase</fullName>
    </submittedName>
</protein>
<dbReference type="GO" id="GO:0032259">
    <property type="term" value="P:methylation"/>
    <property type="evidence" value="ECO:0007669"/>
    <property type="project" value="UniProtKB-KW"/>
</dbReference>
<dbReference type="InterPro" id="IPR029028">
    <property type="entry name" value="Alpha/beta_knot_MTases"/>
</dbReference>
<evidence type="ECO:0000313" key="8">
    <source>
        <dbReference type="EMBL" id="UYT10018.1"/>
    </source>
</evidence>
<dbReference type="InterPro" id="IPR029026">
    <property type="entry name" value="tRNA_m1G_MTases_N"/>
</dbReference>
<reference evidence="8" key="3">
    <citation type="submission" date="2022-10" db="EMBL/GenBank/DDBJ databases">
        <title>Genome assembly of Lactococcus garvieae isolates from cricket gut.</title>
        <authorList>
            <person name="Luecke A.R."/>
            <person name="Brown A.M.V."/>
            <person name="Wakeman C.A."/>
        </authorList>
    </citation>
    <scope>NUCLEOTIDE SEQUENCE</scope>
    <source>
        <strain evidence="8">Alexii-11_2</strain>
    </source>
</reference>
<dbReference type="EMBL" id="BLXU01000014">
    <property type="protein sequence ID" value="GFO52685.1"/>
    <property type="molecule type" value="Genomic_DNA"/>
</dbReference>
<dbReference type="GO" id="GO:0008173">
    <property type="term" value="F:RNA methyltransferase activity"/>
    <property type="evidence" value="ECO:0007669"/>
    <property type="project" value="InterPro"/>
</dbReference>
<reference evidence="9" key="4">
    <citation type="submission" date="2023-02" db="EMBL/GenBank/DDBJ databases">
        <title>Comparative genomics and fermentation flavor characterization of five lactic acid bacteria reveal flavor biosynthesis metabolic pathways in fermented muskmelon puree.</title>
        <authorList>
            <person name="Yuan L."/>
            <person name="Li M."/>
            <person name="Xu X."/>
            <person name="Lao F."/>
            <person name="Wu J."/>
        </authorList>
    </citation>
    <scope>NUCLEOTIDE SEQUENCE</scope>
    <source>
        <strain evidence="9">Pa-2</strain>
    </source>
</reference>
<dbReference type="PANTHER" id="PTHR46429">
    <property type="entry name" value="23S RRNA (GUANOSINE-2'-O-)-METHYLTRANSFERASE RLMB"/>
    <property type="match status" value="1"/>
</dbReference>
<dbReference type="Proteomes" id="UP001164042">
    <property type="component" value="Chromosome"/>
</dbReference>
<reference evidence="6" key="5">
    <citation type="submission" date="2023-04" db="EMBL/GenBank/DDBJ databases">
        <title>Genomic analysis of Lactococcus garvieae isolates.</title>
        <authorList>
            <person name="Zhanghang C."/>
        </authorList>
    </citation>
    <scope>NUCLEOTIDE SEQUENCE</scope>
    <source>
        <strain evidence="6">ZB-1</strain>
    </source>
</reference>
<dbReference type="PANTHER" id="PTHR46429:SF1">
    <property type="entry name" value="23S RRNA (GUANOSINE-2'-O-)-METHYLTRANSFERASE RLMB"/>
    <property type="match status" value="1"/>
</dbReference>
<evidence type="ECO:0000259" key="4">
    <source>
        <dbReference type="SMART" id="SM00967"/>
    </source>
</evidence>
<dbReference type="AlphaFoldDB" id="A0A1I4H2B1"/>
<evidence type="ECO:0000313" key="7">
    <source>
        <dbReference type="EMBL" id="SFL35556.1"/>
    </source>
</evidence>
<dbReference type="GeneID" id="61073675"/>
<sequence length="242" mass="26311">MENTDIIYGLHAVTESLNAGVVNKLYVEEKLRGKNVEKIKELAREKKVNISWTPKTELNKISENGVHQGFVARVAEFAYAELATILAQVADKETATILILDELTDPHNLGSIARTADATGVDAIVIPKHRAVGITPTAVKASTGALQHVPVVRVTNLSQTLDKLKEAGFWTFGTDMDGTTYSKWNTSGKVALVIGNEGKGIGQNLKKQVDEMITIPMVGHVQSLNASVAASILMYEIFRNKM</sequence>
<dbReference type="EMBL" id="CP109635">
    <property type="protein sequence ID" value="UYT10018.1"/>
    <property type="molecule type" value="Genomic_DNA"/>
</dbReference>
<gene>
    <name evidence="5" type="primary">trmH</name>
    <name evidence="6" type="synonym">rlmB</name>
    <name evidence="5" type="ORF">ikelab_19600</name>
    <name evidence="8" type="ORF">OF801_08625</name>
    <name evidence="9" type="ORF">PWF74_07780</name>
    <name evidence="6" type="ORF">QHR29_08105</name>
    <name evidence="7" type="ORF">SAMN05216438_10652</name>
</gene>
<dbReference type="GO" id="GO:0005829">
    <property type="term" value="C:cytosol"/>
    <property type="evidence" value="ECO:0007669"/>
    <property type="project" value="TreeGrafter"/>
</dbReference>
<dbReference type="CDD" id="cd18103">
    <property type="entry name" value="SpoU-like_RlmB"/>
    <property type="match status" value="1"/>
</dbReference>
<evidence type="ECO:0000256" key="1">
    <source>
        <dbReference type="ARBA" id="ARBA00007228"/>
    </source>
</evidence>
<reference evidence="5 11" key="2">
    <citation type="submission" date="2020-06" db="EMBL/GenBank/DDBJ databases">
        <title>Draft genome sequence of Lactic acid bacteria from Okinawan-style tofu.</title>
        <authorList>
            <person name="Takara I."/>
            <person name="Ikematsu S."/>
        </authorList>
    </citation>
    <scope>NUCLEOTIDE SEQUENCE [LARGE SCALE GENOMIC DNA]</scope>
    <source>
        <strain evidence="11">lg38</strain>
        <strain evidence="5">Lg38</strain>
    </source>
</reference>
<dbReference type="Proteomes" id="UP000504756">
    <property type="component" value="Unassembled WGS sequence"/>
</dbReference>
<dbReference type="EMBL" id="CP118627">
    <property type="protein sequence ID" value="WEA13409.1"/>
    <property type="molecule type" value="Genomic_DNA"/>
</dbReference>
<dbReference type="Pfam" id="PF08032">
    <property type="entry name" value="SpoU_sub_bind"/>
    <property type="match status" value="1"/>
</dbReference>
<dbReference type="EMBL" id="JARYTV010000007">
    <property type="protein sequence ID" value="MDH7960426.1"/>
    <property type="molecule type" value="Genomic_DNA"/>
</dbReference>